<organism evidence="1">
    <name type="scientific">Pithovirus LCPAC304</name>
    <dbReference type="NCBI Taxonomy" id="2506594"/>
    <lineage>
        <taxon>Viruses</taxon>
        <taxon>Pithoviruses</taxon>
    </lineage>
</organism>
<protein>
    <submittedName>
        <fullName evidence="1">Uncharacterized protein</fullName>
    </submittedName>
</protein>
<reference evidence="1" key="1">
    <citation type="journal article" date="2019" name="MBio">
        <title>Virus Genomes from Deep Sea Sediments Expand the Ocean Megavirome and Support Independent Origins of Viral Gigantism.</title>
        <authorList>
            <person name="Backstrom D."/>
            <person name="Yutin N."/>
            <person name="Jorgensen S.L."/>
            <person name="Dharamshi J."/>
            <person name="Homa F."/>
            <person name="Zaremba-Niedwiedzka K."/>
            <person name="Spang A."/>
            <person name="Wolf Y.I."/>
            <person name="Koonin E.V."/>
            <person name="Ettema T.J."/>
        </authorList>
    </citation>
    <scope>NUCLEOTIDE SEQUENCE</scope>
</reference>
<evidence type="ECO:0000313" key="1">
    <source>
        <dbReference type="EMBL" id="QBK91914.1"/>
    </source>
</evidence>
<gene>
    <name evidence="1" type="ORF">LCPAC304_02550</name>
</gene>
<sequence length="155" mass="17896">MMFLVLLVCVLVLVILIGSTFYAFFHVSQSPRSLPKNELIHEKGKELKEFVSIVINHIQLENAFHSTESSSTDGYTFLLPSYHIVPSETITYTNDKTVHLLFWNYHQDQLYDDNTLRCVLLHEIAIFLAKGEEGVLEEVKEKLLDTAIRLHYIDV</sequence>
<proteinExistence type="predicted"/>
<accession>A0A481Z7Q9</accession>
<dbReference type="EMBL" id="MK500566">
    <property type="protein sequence ID" value="QBK91914.1"/>
    <property type="molecule type" value="Genomic_DNA"/>
</dbReference>
<name>A0A481Z7Q9_9VIRU</name>